<evidence type="ECO:0000256" key="1">
    <source>
        <dbReference type="ARBA" id="ARBA00022803"/>
    </source>
</evidence>
<gene>
    <name evidence="3" type="ORF">HERI1096_LOCUS3644</name>
</gene>
<dbReference type="Pfam" id="PF13181">
    <property type="entry name" value="TPR_8"/>
    <property type="match status" value="3"/>
</dbReference>
<dbReference type="Pfam" id="PF13432">
    <property type="entry name" value="TPR_16"/>
    <property type="match status" value="1"/>
</dbReference>
<dbReference type="Gene3D" id="1.25.40.10">
    <property type="entry name" value="Tetratricopeptide repeat domain"/>
    <property type="match status" value="1"/>
</dbReference>
<evidence type="ECO:0008006" key="4">
    <source>
        <dbReference type="Google" id="ProtNLM"/>
    </source>
</evidence>
<feature type="repeat" description="TPR" evidence="2">
    <location>
        <begin position="6"/>
        <end position="39"/>
    </location>
</feature>
<keyword evidence="1 2" id="KW-0802">TPR repeat</keyword>
<sequence length="204" mass="23672">MDSSFLSAWTLMGHEYVELKNTAAAVDAYRHAVDINGKDYRAWYGLGQTYEILGMPYYALFYYRKATALRPYDARMWCAMAGCYKQLNRKQDAIKCYQRAEGNHDREGIAYTELARLFKEEGNKTQAAHYFRETLKLREQQEVSGPELQEALLFLAQHCHDTGLLQEAQQYCNRLLDFGGHEKEEAKALLRDIRSQYSQQANVN</sequence>
<dbReference type="GO" id="GO:0051301">
    <property type="term" value="P:cell division"/>
    <property type="evidence" value="ECO:0007669"/>
    <property type="project" value="TreeGrafter"/>
</dbReference>
<evidence type="ECO:0000256" key="2">
    <source>
        <dbReference type="PROSITE-ProRule" id="PRU00339"/>
    </source>
</evidence>
<dbReference type="InterPro" id="IPR011990">
    <property type="entry name" value="TPR-like_helical_dom_sf"/>
</dbReference>
<dbReference type="GO" id="GO:0031145">
    <property type="term" value="P:anaphase-promoting complex-dependent catabolic process"/>
    <property type="evidence" value="ECO:0007669"/>
    <property type="project" value="TreeGrafter"/>
</dbReference>
<dbReference type="GO" id="GO:0016567">
    <property type="term" value="P:protein ubiquitination"/>
    <property type="evidence" value="ECO:0007669"/>
    <property type="project" value="TreeGrafter"/>
</dbReference>
<evidence type="ECO:0000313" key="3">
    <source>
        <dbReference type="EMBL" id="CAE0102986.1"/>
    </source>
</evidence>
<dbReference type="AlphaFoldDB" id="A0A7S3ERA6"/>
<reference evidence="3" key="1">
    <citation type="submission" date="2021-01" db="EMBL/GenBank/DDBJ databases">
        <authorList>
            <person name="Corre E."/>
            <person name="Pelletier E."/>
            <person name="Niang G."/>
            <person name="Scheremetjew M."/>
            <person name="Finn R."/>
            <person name="Kale V."/>
            <person name="Holt S."/>
            <person name="Cochrane G."/>
            <person name="Meng A."/>
            <person name="Brown T."/>
            <person name="Cohen L."/>
        </authorList>
    </citation>
    <scope>NUCLEOTIDE SEQUENCE</scope>
    <source>
        <strain evidence="3">CCMP281</strain>
    </source>
</reference>
<dbReference type="PANTHER" id="PTHR12558">
    <property type="entry name" value="CELL DIVISION CYCLE 16,23,27"/>
    <property type="match status" value="1"/>
</dbReference>
<proteinExistence type="predicted"/>
<dbReference type="GO" id="GO:0005680">
    <property type="term" value="C:anaphase-promoting complex"/>
    <property type="evidence" value="ECO:0007669"/>
    <property type="project" value="TreeGrafter"/>
</dbReference>
<dbReference type="SUPFAM" id="SSF48452">
    <property type="entry name" value="TPR-like"/>
    <property type="match status" value="1"/>
</dbReference>
<dbReference type="SMART" id="SM00028">
    <property type="entry name" value="TPR"/>
    <property type="match status" value="4"/>
</dbReference>
<accession>A0A7S3ERA6</accession>
<dbReference type="InterPro" id="IPR019734">
    <property type="entry name" value="TPR_rpt"/>
</dbReference>
<dbReference type="EMBL" id="HBHX01006656">
    <property type="protein sequence ID" value="CAE0102986.1"/>
    <property type="molecule type" value="Transcribed_RNA"/>
</dbReference>
<feature type="repeat" description="TPR" evidence="2">
    <location>
        <begin position="108"/>
        <end position="141"/>
    </location>
</feature>
<dbReference type="PANTHER" id="PTHR12558:SF10">
    <property type="entry name" value="CELL DIVISION CYCLE PROTEIN 23 HOMOLOG"/>
    <property type="match status" value="1"/>
</dbReference>
<dbReference type="PROSITE" id="PS50005">
    <property type="entry name" value="TPR"/>
    <property type="match status" value="3"/>
</dbReference>
<dbReference type="GO" id="GO:0045842">
    <property type="term" value="P:positive regulation of mitotic metaphase/anaphase transition"/>
    <property type="evidence" value="ECO:0007669"/>
    <property type="project" value="TreeGrafter"/>
</dbReference>
<organism evidence="3">
    <name type="scientific">Haptolina ericina</name>
    <dbReference type="NCBI Taxonomy" id="156174"/>
    <lineage>
        <taxon>Eukaryota</taxon>
        <taxon>Haptista</taxon>
        <taxon>Haptophyta</taxon>
        <taxon>Prymnesiophyceae</taxon>
        <taxon>Prymnesiales</taxon>
        <taxon>Prymnesiaceae</taxon>
        <taxon>Haptolina</taxon>
    </lineage>
</organism>
<feature type="repeat" description="TPR" evidence="2">
    <location>
        <begin position="40"/>
        <end position="73"/>
    </location>
</feature>
<name>A0A7S3ERA6_9EUKA</name>
<protein>
    <recommendedName>
        <fullName evidence="4">Cdc23 domain-containing protein</fullName>
    </recommendedName>
</protein>